<reference evidence="2" key="1">
    <citation type="submission" date="2016-10" db="EMBL/GenBank/DDBJ databases">
        <authorList>
            <person name="Varghese N."/>
            <person name="Submissions S."/>
        </authorList>
    </citation>
    <scope>NUCLEOTIDE SEQUENCE [LARGE SCALE GENOMIC DNA]</scope>
    <source>
        <strain evidence="2">CGMCC 4.6856</strain>
    </source>
</reference>
<evidence type="ECO:0000313" key="2">
    <source>
        <dbReference type="Proteomes" id="UP000198504"/>
    </source>
</evidence>
<accession>A0A1H9CH40</accession>
<name>A0A1H9CH40_9ACTN</name>
<dbReference type="NCBIfam" id="TIGR03089">
    <property type="entry name" value="TIGR03089 family protein"/>
    <property type="match status" value="1"/>
</dbReference>
<dbReference type="STRING" id="1036181.SAMN05421756_102209"/>
<proteinExistence type="predicted"/>
<evidence type="ECO:0000313" key="1">
    <source>
        <dbReference type="EMBL" id="SEQ00535.1"/>
    </source>
</evidence>
<keyword evidence="2" id="KW-1185">Reference proteome</keyword>
<dbReference type="RefSeq" id="WP_170854007.1">
    <property type="nucleotide sequence ID" value="NZ_FOFA01000002.1"/>
</dbReference>
<organism evidence="1 2">
    <name type="scientific">Microlunatus flavus</name>
    <dbReference type="NCBI Taxonomy" id="1036181"/>
    <lineage>
        <taxon>Bacteria</taxon>
        <taxon>Bacillati</taxon>
        <taxon>Actinomycetota</taxon>
        <taxon>Actinomycetes</taxon>
        <taxon>Propionibacteriales</taxon>
        <taxon>Propionibacteriaceae</taxon>
        <taxon>Microlunatus</taxon>
    </lineage>
</organism>
<dbReference type="EMBL" id="FOFA01000002">
    <property type="protein sequence ID" value="SEQ00535.1"/>
    <property type="molecule type" value="Genomic_DNA"/>
</dbReference>
<dbReference type="Proteomes" id="UP000198504">
    <property type="component" value="Unassembled WGS sequence"/>
</dbReference>
<dbReference type="SUPFAM" id="SSF56801">
    <property type="entry name" value="Acetyl-CoA synthetase-like"/>
    <property type="match status" value="1"/>
</dbReference>
<protein>
    <submittedName>
        <fullName evidence="1">TIGR03089 family protein</fullName>
    </submittedName>
</protein>
<gene>
    <name evidence="1" type="ORF">SAMN05421756_102209</name>
</gene>
<sequence>MPLIAELLARRVRTDGPAPLVTCYDLADGSRVELSATTTANWVAKTSGFLTDELLLEPGAAVELQVAVEHPGHWMALVWALACWQTGAVATVGRPGDAQVVVTGPDVGDLRSRLGADVEVVACSLHPLGLGLASPPPGVVDFATEVRGQPDVWVGAPVAPDAPAWHDGERSLSQQDLLDGGPSVARRVVVPASEPWATVREALVVPLRDGGSSVVVSGAADGPRLARMVDDERVDAVLP</sequence>
<dbReference type="AlphaFoldDB" id="A0A1H9CH40"/>
<dbReference type="InterPro" id="IPR017523">
    <property type="entry name" value="Rv3268"/>
</dbReference>